<name>A0AAJ4UUH1_9EURY</name>
<evidence type="ECO:0000313" key="1">
    <source>
        <dbReference type="EMBL" id="RNJ22061.1"/>
    </source>
</evidence>
<proteinExistence type="predicted"/>
<gene>
    <name evidence="1" type="ORF">Nmn1133_14065</name>
</gene>
<dbReference type="AlphaFoldDB" id="A0AAJ4UUH1"/>
<evidence type="ECO:0000313" key="2">
    <source>
        <dbReference type="Proteomes" id="UP000270581"/>
    </source>
</evidence>
<comment type="caution">
    <text evidence="1">The sequence shown here is derived from an EMBL/GenBank/DDBJ whole genome shotgun (WGS) entry which is preliminary data.</text>
</comment>
<sequence>MLVALLPVAPDKLVLTASFDGNNEDNAEIELGEELDVLYDANLTRQSVTNPPWIDLLREAEQAILRGNYISAIPLLVSAIDGGLYRVIYLYYLVDGLEPDEADEHIREEFGDDDGNVYTDDLAKDALKRITGETVSDALGPYGEDWDAFTGQEGYQGFRHNVIHPGREPFSTVNQETVIEWFNVSVSLILGGFELLWELDSDV</sequence>
<protein>
    <submittedName>
        <fullName evidence="1">Uncharacterized protein</fullName>
    </submittedName>
</protein>
<organism evidence="1 2">
    <name type="scientific">Halosegnis longus</name>
    <dbReference type="NCBI Taxonomy" id="2216012"/>
    <lineage>
        <taxon>Archaea</taxon>
        <taxon>Methanobacteriati</taxon>
        <taxon>Methanobacteriota</taxon>
        <taxon>Stenosarchaea group</taxon>
        <taxon>Halobacteria</taxon>
        <taxon>Halobacteriales</taxon>
        <taxon>Natronomonadaceae</taxon>
        <taxon>Halosegnis</taxon>
    </lineage>
</organism>
<dbReference type="EMBL" id="RJJC01000003">
    <property type="protein sequence ID" value="RNJ22061.1"/>
    <property type="molecule type" value="Genomic_DNA"/>
</dbReference>
<dbReference type="Proteomes" id="UP000270581">
    <property type="component" value="Unassembled WGS sequence"/>
</dbReference>
<reference evidence="1 2" key="1">
    <citation type="submission" date="2018-11" db="EMBL/GenBank/DDBJ databases">
        <title>Genome sequences of Natronomonas sp. CBA1133.</title>
        <authorList>
            <person name="Roh S.W."/>
            <person name="Cha I.-T."/>
        </authorList>
    </citation>
    <scope>NUCLEOTIDE SEQUENCE [LARGE SCALE GENOMIC DNA]</scope>
    <source>
        <strain evidence="1 2">CBA1133</strain>
    </source>
</reference>
<accession>A0AAJ4UUH1</accession>
<keyword evidence="2" id="KW-1185">Reference proteome</keyword>